<feature type="non-terminal residue" evidence="1">
    <location>
        <position position="1"/>
    </location>
</feature>
<accession>A0ABN7XIH1</accession>
<comment type="caution">
    <text evidence="1">The sequence shown here is derived from an EMBL/GenBank/DDBJ whole genome shotgun (WGS) entry which is preliminary data.</text>
</comment>
<dbReference type="EMBL" id="CAJVQB010142844">
    <property type="protein sequence ID" value="CAG8854825.1"/>
    <property type="molecule type" value="Genomic_DNA"/>
</dbReference>
<gene>
    <name evidence="1" type="ORF">GMARGA_LOCUS43646</name>
</gene>
<proteinExistence type="predicted"/>
<reference evidence="1 2" key="1">
    <citation type="submission" date="2021-06" db="EMBL/GenBank/DDBJ databases">
        <authorList>
            <person name="Kallberg Y."/>
            <person name="Tangrot J."/>
            <person name="Rosling A."/>
        </authorList>
    </citation>
    <scope>NUCLEOTIDE SEQUENCE [LARGE SCALE GENOMIC DNA]</scope>
    <source>
        <strain evidence="1 2">120-4 pot B 10/14</strain>
    </source>
</reference>
<evidence type="ECO:0000313" key="2">
    <source>
        <dbReference type="Proteomes" id="UP000789901"/>
    </source>
</evidence>
<evidence type="ECO:0000313" key="1">
    <source>
        <dbReference type="EMBL" id="CAG8854825.1"/>
    </source>
</evidence>
<dbReference type="Proteomes" id="UP000789901">
    <property type="component" value="Unassembled WGS sequence"/>
</dbReference>
<organism evidence="1 2">
    <name type="scientific">Gigaspora margarita</name>
    <dbReference type="NCBI Taxonomy" id="4874"/>
    <lineage>
        <taxon>Eukaryota</taxon>
        <taxon>Fungi</taxon>
        <taxon>Fungi incertae sedis</taxon>
        <taxon>Mucoromycota</taxon>
        <taxon>Glomeromycotina</taxon>
        <taxon>Glomeromycetes</taxon>
        <taxon>Diversisporales</taxon>
        <taxon>Gigasporaceae</taxon>
        <taxon>Gigaspora</taxon>
    </lineage>
</organism>
<feature type="non-terminal residue" evidence="1">
    <location>
        <position position="106"/>
    </location>
</feature>
<sequence>LVSETINDVRKAGFDFTNIDIDSSFSLLDTPVESIEALNKNMNEKNESDPDDDRICKIQQGIDIVKEKLKEYNNFKILFKNFCIIEIEEIKDKNTKTPISTKQNRL</sequence>
<protein>
    <submittedName>
        <fullName evidence="1">26454_t:CDS:1</fullName>
    </submittedName>
</protein>
<name>A0ABN7XIH1_GIGMA</name>
<keyword evidence="2" id="KW-1185">Reference proteome</keyword>